<comment type="caution">
    <text evidence="2">The sequence shown here is derived from an EMBL/GenBank/DDBJ whole genome shotgun (WGS) entry which is preliminary data.</text>
</comment>
<sequence>MSSQVNVYLSKGVETLERAKISVLGSIMVVEIEAEAQPAAGTVTPDEKKHSEPKIETASTSSIRSPRSNRSEKEISNDGETPRIMGRPESFLRTVQRYIWDPDKPKCEKKFLLKLDFFLLTYICLAYFCKNPDPANINDAYIRYEGVVGDVRQRAVVLRKLLHGRLYHQPIVGCYTRLHAAADLSDTHA</sequence>
<dbReference type="EMBL" id="MCFJ01000002">
    <property type="protein sequence ID" value="ORY70201.1"/>
    <property type="molecule type" value="Genomic_DNA"/>
</dbReference>
<evidence type="ECO:0000313" key="3">
    <source>
        <dbReference type="Proteomes" id="UP000193689"/>
    </source>
</evidence>
<feature type="compositionally biased region" description="Basic and acidic residues" evidence="1">
    <location>
        <begin position="45"/>
        <end position="55"/>
    </location>
</feature>
<dbReference type="AlphaFoldDB" id="A0A1Y2EF50"/>
<protein>
    <submittedName>
        <fullName evidence="2">Uncharacterized protein</fullName>
    </submittedName>
</protein>
<feature type="region of interest" description="Disordered" evidence="1">
    <location>
        <begin position="38"/>
        <end position="86"/>
    </location>
</feature>
<proteinExistence type="predicted"/>
<dbReference type="RefSeq" id="XP_040720151.1">
    <property type="nucleotide sequence ID" value="XM_040853303.1"/>
</dbReference>
<name>A0A1Y2EF50_9PEZI</name>
<evidence type="ECO:0000313" key="2">
    <source>
        <dbReference type="EMBL" id="ORY70201.1"/>
    </source>
</evidence>
<keyword evidence="3" id="KW-1185">Reference proteome</keyword>
<dbReference type="GeneID" id="63769515"/>
<feature type="compositionally biased region" description="Polar residues" evidence="1">
    <location>
        <begin position="57"/>
        <end position="68"/>
    </location>
</feature>
<dbReference type="InParanoid" id="A0A1Y2EF50"/>
<dbReference type="Proteomes" id="UP000193689">
    <property type="component" value="Unassembled WGS sequence"/>
</dbReference>
<evidence type="ECO:0000256" key="1">
    <source>
        <dbReference type="SAM" id="MobiDB-lite"/>
    </source>
</evidence>
<reference evidence="2 3" key="1">
    <citation type="submission" date="2016-07" db="EMBL/GenBank/DDBJ databases">
        <title>Pervasive Adenine N6-methylation of Active Genes in Fungi.</title>
        <authorList>
            <consortium name="DOE Joint Genome Institute"/>
            <person name="Mondo S.J."/>
            <person name="Dannebaum R.O."/>
            <person name="Kuo R.C."/>
            <person name="Labutti K."/>
            <person name="Haridas S."/>
            <person name="Kuo A."/>
            <person name="Salamov A."/>
            <person name="Ahrendt S.R."/>
            <person name="Lipzen A."/>
            <person name="Sullivan W."/>
            <person name="Andreopoulos W.B."/>
            <person name="Clum A."/>
            <person name="Lindquist E."/>
            <person name="Daum C."/>
            <person name="Ramamoorthy G.K."/>
            <person name="Gryganskyi A."/>
            <person name="Culley D."/>
            <person name="Magnuson J.K."/>
            <person name="James T.Y."/>
            <person name="O'Malley M.A."/>
            <person name="Stajich J.E."/>
            <person name="Spatafora J.W."/>
            <person name="Visel A."/>
            <person name="Grigoriev I.V."/>
        </authorList>
    </citation>
    <scope>NUCLEOTIDE SEQUENCE [LARGE SCALE GENOMIC DNA]</scope>
    <source>
        <strain evidence="2 3">CBS 129021</strain>
    </source>
</reference>
<organism evidence="2 3">
    <name type="scientific">Pseudomassariella vexata</name>
    <dbReference type="NCBI Taxonomy" id="1141098"/>
    <lineage>
        <taxon>Eukaryota</taxon>
        <taxon>Fungi</taxon>
        <taxon>Dikarya</taxon>
        <taxon>Ascomycota</taxon>
        <taxon>Pezizomycotina</taxon>
        <taxon>Sordariomycetes</taxon>
        <taxon>Xylariomycetidae</taxon>
        <taxon>Amphisphaeriales</taxon>
        <taxon>Pseudomassariaceae</taxon>
        <taxon>Pseudomassariella</taxon>
    </lineage>
</organism>
<accession>A0A1Y2EF50</accession>
<gene>
    <name evidence="2" type="ORF">BCR38DRAFT_102082</name>
</gene>